<proteinExistence type="predicted"/>
<protein>
    <submittedName>
        <fullName evidence="1">Uncharacterized protein</fullName>
    </submittedName>
</protein>
<organism evidence="1 2">
    <name type="scientific">Nitratireductor aestuarii</name>
    <dbReference type="NCBI Taxonomy" id="1735103"/>
    <lineage>
        <taxon>Bacteria</taxon>
        <taxon>Pseudomonadati</taxon>
        <taxon>Pseudomonadota</taxon>
        <taxon>Alphaproteobacteria</taxon>
        <taxon>Hyphomicrobiales</taxon>
        <taxon>Phyllobacteriaceae</taxon>
        <taxon>Nitratireductor</taxon>
    </lineage>
</organism>
<gene>
    <name evidence="1" type="ORF">GCM10011385_32550</name>
</gene>
<reference evidence="1" key="1">
    <citation type="journal article" date="2014" name="Int. J. Syst. Evol. Microbiol.">
        <title>Complete genome sequence of Corynebacterium casei LMG S-19264T (=DSM 44701T), isolated from a smear-ripened cheese.</title>
        <authorList>
            <consortium name="US DOE Joint Genome Institute (JGI-PGF)"/>
            <person name="Walter F."/>
            <person name="Albersmeier A."/>
            <person name="Kalinowski J."/>
            <person name="Ruckert C."/>
        </authorList>
    </citation>
    <scope>NUCLEOTIDE SEQUENCE</scope>
    <source>
        <strain evidence="1">CGMCC 1.15320</strain>
    </source>
</reference>
<sequence length="163" mass="17366">MTSGKAGGVMLAARSLMEGAPPDFELLALLSGRSVSYFERIAKKEGWKVRETSQESLAALETRLSALITGMVDEIEKLGFSALGGQYDKQRLDTLTALLKIVERLDGVVRGTWYSVEKEKKDDEELATALALVDARIIELACELAATMGGEVSDGGGGRAGIG</sequence>
<reference evidence="1" key="2">
    <citation type="submission" date="2020-09" db="EMBL/GenBank/DDBJ databases">
        <authorList>
            <person name="Sun Q."/>
            <person name="Zhou Y."/>
        </authorList>
    </citation>
    <scope>NUCLEOTIDE SEQUENCE</scope>
    <source>
        <strain evidence="1">CGMCC 1.15320</strain>
    </source>
</reference>
<keyword evidence="2" id="KW-1185">Reference proteome</keyword>
<name>A0A916W886_9HYPH</name>
<evidence type="ECO:0000313" key="1">
    <source>
        <dbReference type="EMBL" id="GGA76037.1"/>
    </source>
</evidence>
<dbReference type="AlphaFoldDB" id="A0A916W886"/>
<dbReference type="RefSeq" id="WP_244630407.1">
    <property type="nucleotide sequence ID" value="NZ_BMIF01000011.1"/>
</dbReference>
<evidence type="ECO:0000313" key="2">
    <source>
        <dbReference type="Proteomes" id="UP000636264"/>
    </source>
</evidence>
<dbReference type="Proteomes" id="UP000636264">
    <property type="component" value="Unassembled WGS sequence"/>
</dbReference>
<accession>A0A916W886</accession>
<comment type="caution">
    <text evidence="1">The sequence shown here is derived from an EMBL/GenBank/DDBJ whole genome shotgun (WGS) entry which is preliminary data.</text>
</comment>
<dbReference type="EMBL" id="BMIF01000011">
    <property type="protein sequence ID" value="GGA76037.1"/>
    <property type="molecule type" value="Genomic_DNA"/>
</dbReference>